<reference evidence="2" key="1">
    <citation type="submission" date="2016-08" db="EMBL/GenBank/DDBJ databases">
        <authorList>
            <person name="Merda D."/>
            <person name="Briand M."/>
            <person name="Taghouti G."/>
            <person name="Carrere S."/>
            <person name="Gouzy J."/>
            <person name="Portier P."/>
            <person name="Jacques M.-A."/>
            <person name="Fischer-Le Saux M."/>
        </authorList>
    </citation>
    <scope>NUCLEOTIDE SEQUENCE [LARGE SCALE GENOMIC DNA]</scope>
    <source>
        <strain evidence="2">CFBP4643</strain>
    </source>
</reference>
<accession>A0A2S7D034</accession>
<dbReference type="OrthoDB" id="8593417at2"/>
<gene>
    <name evidence="1" type="ORF">XpiCFBP4643_16335</name>
</gene>
<comment type="caution">
    <text evidence="1">The sequence shown here is derived from an EMBL/GenBank/DDBJ whole genome shotgun (WGS) entry which is preliminary data.</text>
</comment>
<evidence type="ECO:0000313" key="1">
    <source>
        <dbReference type="EMBL" id="PPU67177.1"/>
    </source>
</evidence>
<dbReference type="RefSeq" id="WP_046963842.1">
    <property type="nucleotide sequence ID" value="NZ_MDEI01000015.1"/>
</dbReference>
<dbReference type="AlphaFoldDB" id="A0A2S7D034"/>
<sequence length="616" mass="66977">MSAVLQMPAPLQPWRLWLDWFDPHIAAQLGPWLVRLDPLLGRASRLRRQDGDSEPDGIDDLRRRGSYEHLLLSEWALADALPEEFLRRAAHAEHLFLVPRMQTRTRDARLVAIFDAGPAQWGAPRLAQIALWILLARRAQAANARLVWGLAHLPGELHDADSPARLQQLLQGRTFEATGTQHAHAWATQLATATPTTSECWWIGAQPVRAAPFHHQASIAPAADAHLQVGLQTRHGTRSSLLPVPASMAATQLLRGHFIDTQRPAEADTAKHVVKGKFSLRHAPLFSPDGSHVALLLADGYRSAMVKVQPADSVKRAAPRYHQWTQGGQLLCLAAQNKHVGGIVAIGQQAECWNLDGMPRSIEAGGQSICPVPGQVRLRPCVWLNSGGQPQRFLLWDQHGRLMSWTRESAQRQRVAHGSEIAGQVVALAQGDAEHAVYATHVAGELRLLRLHRTGKQDLVLQLALGSRPPVVLLRNLVQEGQWRGAIALERASRQAGGDRSLAYRVLHGGPADGFQEFEAIVASGDRAIGLIGDPDAPQHSLLLVLRADRRALLAIGATGRRTLHRAASEISAAAVSSDGARVAVVTLQGQAWILGDGGLTPLMVVQGQAEQPGHD</sequence>
<evidence type="ECO:0000313" key="2">
    <source>
        <dbReference type="Proteomes" id="UP000238191"/>
    </source>
</evidence>
<dbReference type="Proteomes" id="UP000238191">
    <property type="component" value="Unassembled WGS sequence"/>
</dbReference>
<keyword evidence="2" id="KW-1185">Reference proteome</keyword>
<dbReference type="EMBL" id="MDEI01000015">
    <property type="protein sequence ID" value="PPU67177.1"/>
    <property type="molecule type" value="Genomic_DNA"/>
</dbReference>
<organism evidence="1 2">
    <name type="scientific">Xanthomonas pisi</name>
    <dbReference type="NCBI Taxonomy" id="56457"/>
    <lineage>
        <taxon>Bacteria</taxon>
        <taxon>Pseudomonadati</taxon>
        <taxon>Pseudomonadota</taxon>
        <taxon>Gammaproteobacteria</taxon>
        <taxon>Lysobacterales</taxon>
        <taxon>Lysobacteraceae</taxon>
        <taxon>Xanthomonas</taxon>
    </lineage>
</organism>
<proteinExistence type="predicted"/>
<protein>
    <submittedName>
        <fullName evidence="1">Uncharacterized protein</fullName>
    </submittedName>
</protein>
<name>A0A2S7D034_9XANT</name>